<feature type="domain" description="Helicase C-terminal" evidence="3">
    <location>
        <begin position="676"/>
        <end position="842"/>
    </location>
</feature>
<dbReference type="InterPro" id="IPR000330">
    <property type="entry name" value="SNF2_N"/>
</dbReference>
<dbReference type="Pfam" id="PF00176">
    <property type="entry name" value="SNF2-rel_dom"/>
    <property type="match status" value="1"/>
</dbReference>
<dbReference type="SUPFAM" id="SSF52540">
    <property type="entry name" value="P-loop containing nucleoside triphosphate hydrolases"/>
    <property type="match status" value="2"/>
</dbReference>
<dbReference type="InterPro" id="IPR041650">
    <property type="entry name" value="HEPN_Swt1"/>
</dbReference>
<dbReference type="OrthoDB" id="9760715at2"/>
<dbReference type="PROSITE" id="PS51194">
    <property type="entry name" value="HELICASE_CTER"/>
    <property type="match status" value="1"/>
</dbReference>
<name>A6P0F9_9FIRM</name>
<keyword evidence="1" id="KW-0378">Hydrolase</keyword>
<dbReference type="CDD" id="cd18793">
    <property type="entry name" value="SF2_C_SNF"/>
    <property type="match status" value="1"/>
</dbReference>
<dbReference type="GO" id="GO:0005524">
    <property type="term" value="F:ATP binding"/>
    <property type="evidence" value="ECO:0007669"/>
    <property type="project" value="InterPro"/>
</dbReference>
<dbReference type="Proteomes" id="UP000003639">
    <property type="component" value="Unassembled WGS sequence"/>
</dbReference>
<dbReference type="Gene3D" id="3.40.50.10810">
    <property type="entry name" value="Tandem AAA-ATPase domain"/>
    <property type="match status" value="1"/>
</dbReference>
<proteinExistence type="predicted"/>
<dbReference type="InterPro" id="IPR027417">
    <property type="entry name" value="P-loop_NTPase"/>
</dbReference>
<dbReference type="EMBL" id="AAXG02000041">
    <property type="protein sequence ID" value="EDM98309.1"/>
    <property type="molecule type" value="Genomic_DNA"/>
</dbReference>
<sequence length="1182" mass="135646">MTEAQIIARMVDYLHQATTTLAGWLEKKLPRLSKDWWQDCILNVLNEGQLERLSSGEHVLASLDLAMLLTVTDRNWINLRDMYRLNGQDRRAITAVRGVRNTWSHCGSVLPGKETVETDLETLYTFFECLSADWAFLGKIRTFQNEIRRTEFLQPVHTESQGEQRAEGMQSEIAPMSEVFLVSNPKEKGLVTGVTAIGGEKWYTVFINGASQKFHEKQIAPVEQGETYQKVSDSELRHHLTAFQVTNPARGSLYSMNSARIDFVPYQFRPALKVIQAEQPRLLVADSVGVGKTIEAGLIMKELQARSGAESVLIICPKPLVAERKWELEMKRFDETFTQMNSEDLRRAISDTHRDGVWPDRYRKAIVPYSILTGATLDGVSARRGKKNYGLFDLDPAPQFDLVIVDEAHHIRNRSTLAYAGVEFFCRNANAVVLLTATPVQTGDDNLYTLLNLLRPDVVTDPGTFQLMGRPNPYINKAAHIARLAQDGWQRESLLALEEACNTQWGSRVIRNNPRYQSIREVLSQPTVSREERVGLISDIESLHSFSGMINRTRRQDIQDFCVRHSHTLEVPFTDSQRVLHDALLTFEAKALAALHGNQNVAFMMGTLRRQAASCIFGLAPFLKNILSRRLEQIWDDPDFEIEDSGMDDKEVTGTLQSLAADILKLAEVLPEDDPKFEAMLRVIEEKQAESNNKVIIFSSFKHTLAYLRRKLESQGLRVSQIDGSVRDEDRVLLRDRFKQDRDCPEALDILLFTEVGCEGLDYQFCDMMINYDLPWNPMRIEQRIGRIDRRGQKSEVVNIYNMITSGTIDADIYSRCLLRIGVFEGSIGECSEILGQLTRSIQDISLDFRLTDEERRAKLEQMADNEVRKVQEMRRLEQEEKQLFGFDLSGFAINQEIQNAENQWVVPEFLEDMISGYLQARLEREHSIQGEHMLKNLRLSAENKRRLLEDYRSLALPVSQVGREWERYLKDAVPNCQITFDSECADQNRKAMFITVGHPLTRQAAAYFSGDKPLHFAVKASCDDVPTGEYPCALYVWDYQGNSPQHRLVAVCQNTILQGELLELLQTARSTTAAEQAEATWDELETLQHRLWFQAREEYQKDAATNRDFKRESLAYHFENQQRELQFKLQEATDERIRRMYASRLATCQRNYTEKLEMLEEDVKRADIYVHLIARGIFRVE</sequence>
<comment type="caution">
    <text evidence="4">The sequence shown here is derived from an EMBL/GenBank/DDBJ whole genome shotgun (WGS) entry which is preliminary data.</text>
</comment>
<dbReference type="PROSITE" id="PS51192">
    <property type="entry name" value="HELICASE_ATP_BIND_1"/>
    <property type="match status" value="1"/>
</dbReference>
<keyword evidence="4" id="KW-0547">Nucleotide-binding</keyword>
<dbReference type="InterPro" id="IPR014001">
    <property type="entry name" value="Helicase_ATP-bd"/>
</dbReference>
<organism evidence="4 5">
    <name type="scientific">Pseudoflavonifractor capillosus ATCC 29799</name>
    <dbReference type="NCBI Taxonomy" id="411467"/>
    <lineage>
        <taxon>Bacteria</taxon>
        <taxon>Bacillati</taxon>
        <taxon>Bacillota</taxon>
        <taxon>Clostridia</taxon>
        <taxon>Eubacteriales</taxon>
        <taxon>Oscillospiraceae</taxon>
        <taxon>Pseudoflavonifractor</taxon>
    </lineage>
</organism>
<gene>
    <name evidence="4" type="ORF">BACCAP_03970</name>
</gene>
<dbReference type="eggNOG" id="COG0553">
    <property type="taxonomic scope" value="Bacteria"/>
</dbReference>
<dbReference type="PANTHER" id="PTHR45766:SF6">
    <property type="entry name" value="SWI_SNF-RELATED MATRIX-ASSOCIATED ACTIN-DEPENDENT REGULATOR OF CHROMATIN SUBFAMILY A-LIKE PROTEIN 1"/>
    <property type="match status" value="1"/>
</dbReference>
<dbReference type="Pfam" id="PF00271">
    <property type="entry name" value="Helicase_C"/>
    <property type="match status" value="1"/>
</dbReference>
<dbReference type="Gene3D" id="3.40.50.300">
    <property type="entry name" value="P-loop containing nucleotide triphosphate hydrolases"/>
    <property type="match status" value="1"/>
</dbReference>
<evidence type="ECO:0000259" key="3">
    <source>
        <dbReference type="PROSITE" id="PS51194"/>
    </source>
</evidence>
<evidence type="ECO:0000256" key="1">
    <source>
        <dbReference type="ARBA" id="ARBA00022801"/>
    </source>
</evidence>
<dbReference type="SMART" id="SM00490">
    <property type="entry name" value="HELICc"/>
    <property type="match status" value="1"/>
</dbReference>
<dbReference type="STRING" id="411467.BACCAP_03970"/>
<keyword evidence="5" id="KW-1185">Reference proteome</keyword>
<keyword evidence="4" id="KW-0067">ATP-binding</keyword>
<dbReference type="GO" id="GO:0016787">
    <property type="term" value="F:hydrolase activity"/>
    <property type="evidence" value="ECO:0007669"/>
    <property type="project" value="UniProtKB-KW"/>
</dbReference>
<dbReference type="InterPro" id="IPR038718">
    <property type="entry name" value="SNF2-like_sf"/>
</dbReference>
<dbReference type="PANTHER" id="PTHR45766">
    <property type="entry name" value="DNA ANNEALING HELICASE AND ENDONUCLEASE ZRANB3 FAMILY MEMBER"/>
    <property type="match status" value="1"/>
</dbReference>
<reference evidence="4 5" key="1">
    <citation type="submission" date="2007-04" db="EMBL/GenBank/DDBJ databases">
        <authorList>
            <person name="Fulton L."/>
            <person name="Clifton S."/>
            <person name="Fulton B."/>
            <person name="Xu J."/>
            <person name="Minx P."/>
            <person name="Pepin K.H."/>
            <person name="Johnson M."/>
            <person name="Thiruvilangam P."/>
            <person name="Bhonagiri V."/>
            <person name="Nash W.E."/>
            <person name="Mardis E.R."/>
            <person name="Wilson R.K."/>
        </authorList>
    </citation>
    <scope>NUCLEOTIDE SEQUENCE [LARGE SCALE GENOMIC DNA]</scope>
    <source>
        <strain evidence="4 5">ATCC 29799</strain>
    </source>
</reference>
<evidence type="ECO:0000313" key="4">
    <source>
        <dbReference type="EMBL" id="EDM98309.1"/>
    </source>
</evidence>
<evidence type="ECO:0000313" key="5">
    <source>
        <dbReference type="Proteomes" id="UP000003639"/>
    </source>
</evidence>
<accession>A6P0F9</accession>
<protein>
    <submittedName>
        <fullName evidence="4">Helicase C-terminal domain protein</fullName>
    </submittedName>
</protein>
<keyword evidence="4" id="KW-0347">Helicase</keyword>
<dbReference type="AlphaFoldDB" id="A6P0F9"/>
<dbReference type="InterPro" id="IPR001650">
    <property type="entry name" value="Helicase_C-like"/>
</dbReference>
<feature type="domain" description="Helicase ATP-binding" evidence="2">
    <location>
        <begin position="273"/>
        <end position="457"/>
    </location>
</feature>
<dbReference type="SMART" id="SM00487">
    <property type="entry name" value="DEXDc"/>
    <property type="match status" value="1"/>
</dbReference>
<evidence type="ECO:0000259" key="2">
    <source>
        <dbReference type="PROSITE" id="PS51192"/>
    </source>
</evidence>
<reference evidence="4 5" key="2">
    <citation type="submission" date="2007-06" db="EMBL/GenBank/DDBJ databases">
        <title>Draft genome sequence of Pseudoflavonifractor capillosus ATCC 29799.</title>
        <authorList>
            <person name="Sudarsanam P."/>
            <person name="Ley R."/>
            <person name="Guruge J."/>
            <person name="Turnbaugh P.J."/>
            <person name="Mahowald M."/>
            <person name="Liep D."/>
            <person name="Gordon J."/>
        </authorList>
    </citation>
    <scope>NUCLEOTIDE SEQUENCE [LARGE SCALE GENOMIC DNA]</scope>
    <source>
        <strain evidence="4 5">ATCC 29799</strain>
    </source>
</reference>
<dbReference type="GO" id="GO:0004386">
    <property type="term" value="F:helicase activity"/>
    <property type="evidence" value="ECO:0007669"/>
    <property type="project" value="UniProtKB-KW"/>
</dbReference>
<dbReference type="Pfam" id="PF18731">
    <property type="entry name" value="HEPN_Swt1"/>
    <property type="match status" value="1"/>
</dbReference>
<dbReference type="InterPro" id="IPR049730">
    <property type="entry name" value="SNF2/RAD54-like_C"/>
</dbReference>